<keyword evidence="13" id="KW-0325">Glycoprotein</keyword>
<dbReference type="CDD" id="cd10426">
    <property type="entry name" value="Ephrin-B_Ectodomain"/>
    <property type="match status" value="1"/>
</dbReference>
<dbReference type="Gene3D" id="2.60.40.420">
    <property type="entry name" value="Cupredoxins - blue copper proteins"/>
    <property type="match status" value="1"/>
</dbReference>
<dbReference type="InterPro" id="IPR001799">
    <property type="entry name" value="Ephrin_RBD"/>
</dbReference>
<feature type="compositionally biased region" description="Polar residues" evidence="20">
    <location>
        <begin position="362"/>
        <end position="372"/>
    </location>
</feature>
<evidence type="ECO:0000256" key="11">
    <source>
        <dbReference type="ARBA" id="ARBA00023136"/>
    </source>
</evidence>
<dbReference type="InterPro" id="IPR034255">
    <property type="entry name" value="Ephrin-B_Ecto"/>
</dbReference>
<dbReference type="GO" id="GO:0005886">
    <property type="term" value="C:plasma membrane"/>
    <property type="evidence" value="ECO:0007669"/>
    <property type="project" value="UniProtKB-SubCell"/>
</dbReference>
<evidence type="ECO:0000256" key="1">
    <source>
        <dbReference type="ARBA" id="ARBA00004251"/>
    </source>
</evidence>
<dbReference type="AlphaFoldDB" id="A0A3Q0E9B5"/>
<evidence type="ECO:0000256" key="6">
    <source>
        <dbReference type="ARBA" id="ARBA00022692"/>
    </source>
</evidence>
<dbReference type="GeneID" id="103265838"/>
<dbReference type="FunFam" id="2.60.40.420:FF:000020">
    <property type="entry name" value="Ephrin-B2"/>
    <property type="match status" value="1"/>
</dbReference>
<keyword evidence="9" id="KW-0524">Neurogenesis</keyword>
<feature type="region of interest" description="Disordered" evidence="20">
    <location>
        <begin position="361"/>
        <end position="410"/>
    </location>
</feature>
<keyword evidence="8" id="KW-0221">Differentiation</keyword>
<dbReference type="GO" id="GO:0007411">
    <property type="term" value="P:axon guidance"/>
    <property type="evidence" value="ECO:0007669"/>
    <property type="project" value="TreeGrafter"/>
</dbReference>
<feature type="compositionally biased region" description="Polar residues" evidence="20">
    <location>
        <begin position="385"/>
        <end position="410"/>
    </location>
</feature>
<evidence type="ECO:0000256" key="16">
    <source>
        <dbReference type="ARBA" id="ARBA00077706"/>
    </source>
</evidence>
<dbReference type="InterPro" id="IPR031328">
    <property type="entry name" value="Ephrin"/>
</dbReference>
<keyword evidence="4" id="KW-0597">Phosphoprotein</keyword>
<proteinExistence type="inferred from homology"/>
<comment type="similarity">
    <text evidence="18 19">Belongs to the ephrin family.</text>
</comment>
<evidence type="ECO:0000256" key="21">
    <source>
        <dbReference type="SAM" id="Phobius"/>
    </source>
</evidence>
<comment type="caution">
    <text evidence="18">Lacks conserved residue(s) required for the propagation of feature annotation.</text>
</comment>
<accession>A0A3Q0E9B5</accession>
<dbReference type="PROSITE" id="PS01299">
    <property type="entry name" value="EPHRIN_RBD_1"/>
    <property type="match status" value="1"/>
</dbReference>
<evidence type="ECO:0000256" key="17">
    <source>
        <dbReference type="ARBA" id="ARBA00078732"/>
    </source>
</evidence>
<dbReference type="GO" id="GO:0001525">
    <property type="term" value="P:angiogenesis"/>
    <property type="evidence" value="ECO:0007669"/>
    <property type="project" value="UniProtKB-KW"/>
</dbReference>
<feature type="region of interest" description="Disordered" evidence="20">
    <location>
        <begin position="452"/>
        <end position="483"/>
    </location>
</feature>
<keyword evidence="5" id="KW-0037">Angiogenesis</keyword>
<name>A0A3Q0E9B5_CARSF</name>
<feature type="domain" description="Ephrin RBD" evidence="22">
    <location>
        <begin position="216"/>
        <end position="359"/>
    </location>
</feature>
<gene>
    <name evidence="24" type="primary">EFNB2</name>
</gene>
<keyword evidence="12 18" id="KW-1015">Disulfide bond</keyword>
<keyword evidence="3" id="KW-1003">Cell membrane</keyword>
<keyword evidence="7" id="KW-0732">Signal</keyword>
<feature type="transmembrane region" description="Helical" evidence="21">
    <location>
        <begin position="420"/>
        <end position="445"/>
    </location>
</feature>
<evidence type="ECO:0000313" key="24">
    <source>
        <dbReference type="RefSeq" id="XP_021570905.1"/>
    </source>
</evidence>
<evidence type="ECO:0000256" key="5">
    <source>
        <dbReference type="ARBA" id="ARBA00022657"/>
    </source>
</evidence>
<keyword evidence="6 21" id="KW-0812">Transmembrane</keyword>
<keyword evidence="11 19" id="KW-0472">Membrane</keyword>
<evidence type="ECO:0000259" key="22">
    <source>
        <dbReference type="PROSITE" id="PS51551"/>
    </source>
</evidence>
<feature type="region of interest" description="Disordered" evidence="20">
    <location>
        <begin position="1"/>
        <end position="24"/>
    </location>
</feature>
<evidence type="ECO:0000256" key="4">
    <source>
        <dbReference type="ARBA" id="ARBA00022553"/>
    </source>
</evidence>
<protein>
    <recommendedName>
        <fullName evidence="15">Ephrin-B2</fullName>
    </recommendedName>
    <alternativeName>
        <fullName evidence="17">EPH-related receptor tyrosine kinase ligand 5</fullName>
    </alternativeName>
    <alternativeName>
        <fullName evidence="16">HTK ligand</fullName>
    </alternativeName>
</protein>
<evidence type="ECO:0000256" key="18">
    <source>
        <dbReference type="PROSITE-ProRule" id="PRU00884"/>
    </source>
</evidence>
<evidence type="ECO:0000256" key="12">
    <source>
        <dbReference type="ARBA" id="ARBA00023157"/>
    </source>
</evidence>
<evidence type="ECO:0000256" key="20">
    <source>
        <dbReference type="SAM" id="MobiDB-lite"/>
    </source>
</evidence>
<dbReference type="InterPro" id="IPR008972">
    <property type="entry name" value="Cupredoxin"/>
</dbReference>
<feature type="disulfide bond" evidence="18">
    <location>
        <begin position="284"/>
        <end position="348"/>
    </location>
</feature>
<dbReference type="CTD" id="1948"/>
<comment type="subcellular location">
    <subcellularLocation>
        <location evidence="1">Cell membrane</location>
        <topology evidence="1">Single-pass type I membrane protein</topology>
    </subcellularLocation>
</comment>
<evidence type="ECO:0000256" key="9">
    <source>
        <dbReference type="ARBA" id="ARBA00022902"/>
    </source>
</evidence>
<dbReference type="PROSITE" id="PS51551">
    <property type="entry name" value="EPHRIN_RBD_2"/>
    <property type="match status" value="1"/>
</dbReference>
<dbReference type="Proteomes" id="UP000189704">
    <property type="component" value="Unplaced"/>
</dbReference>
<evidence type="ECO:0000256" key="14">
    <source>
        <dbReference type="ARBA" id="ARBA00057158"/>
    </source>
</evidence>
<evidence type="ECO:0000256" key="8">
    <source>
        <dbReference type="ARBA" id="ARBA00022782"/>
    </source>
</evidence>
<comment type="function">
    <text evidence="14">Cell surface transmembrane ligand for Eph receptors, a family of receptor tyrosine kinases which are crucial for migration, repulsion and adhesion during neuronal, vascular and epithelial development. Binds promiscuously Eph receptors residing on adjacent cells, leading to contact-dependent bidirectional signaling into neighboring cells. The signaling pathway downstream of the receptor is referred to as forward signaling while the signaling pathway downstream of the ephrin ligand is referred to as reverse signaling. Binds to receptor tyrosine kinase including EPHA4, EPHA3 and EPHB4. Together with EPHB4 plays a central role in heart morphogenesis and angiogenesis through regulation of cell adhesion and cell migration. EPHB4-mediated forward signaling controls cellular repulsion and segregation from EFNB2-expressing cells. May play a role in constraining the orientation of longitudinally projecting axons.</text>
</comment>
<dbReference type="SUPFAM" id="SSF49503">
    <property type="entry name" value="Cupredoxins"/>
    <property type="match status" value="1"/>
</dbReference>
<dbReference type="InterPro" id="IPR019765">
    <property type="entry name" value="Ephrin_CS"/>
</dbReference>
<dbReference type="RefSeq" id="XP_021570905.1">
    <property type="nucleotide sequence ID" value="XM_021715230.1"/>
</dbReference>
<dbReference type="STRING" id="1868482.ENSTSYP00000013270"/>
<dbReference type="GO" id="GO:0046875">
    <property type="term" value="F:ephrin receptor binding"/>
    <property type="evidence" value="ECO:0007669"/>
    <property type="project" value="InterPro"/>
</dbReference>
<dbReference type="PRINTS" id="PR01347">
    <property type="entry name" value="EPHRIN"/>
</dbReference>
<evidence type="ECO:0000256" key="15">
    <source>
        <dbReference type="ARBA" id="ARBA00069620"/>
    </source>
</evidence>
<evidence type="ECO:0000256" key="10">
    <source>
        <dbReference type="ARBA" id="ARBA00022989"/>
    </source>
</evidence>
<organism evidence="23 24">
    <name type="scientific">Carlito syrichta</name>
    <name type="common">Philippine tarsier</name>
    <name type="synonym">Tarsius syrichta</name>
    <dbReference type="NCBI Taxonomy" id="1868482"/>
    <lineage>
        <taxon>Eukaryota</taxon>
        <taxon>Metazoa</taxon>
        <taxon>Chordata</taxon>
        <taxon>Craniata</taxon>
        <taxon>Vertebrata</taxon>
        <taxon>Euteleostomi</taxon>
        <taxon>Mammalia</taxon>
        <taxon>Eutheria</taxon>
        <taxon>Euarchontoglires</taxon>
        <taxon>Primates</taxon>
        <taxon>Haplorrhini</taxon>
        <taxon>Tarsiiformes</taxon>
        <taxon>Tarsiidae</taxon>
        <taxon>Carlito</taxon>
    </lineage>
</organism>
<evidence type="ECO:0000256" key="3">
    <source>
        <dbReference type="ARBA" id="ARBA00022475"/>
    </source>
</evidence>
<evidence type="ECO:0000256" key="7">
    <source>
        <dbReference type="ARBA" id="ARBA00022729"/>
    </source>
</evidence>
<feature type="compositionally biased region" description="Low complexity" evidence="20">
    <location>
        <begin position="459"/>
        <end position="469"/>
    </location>
</feature>
<evidence type="ECO:0000256" key="19">
    <source>
        <dbReference type="RuleBase" id="RU004375"/>
    </source>
</evidence>
<evidence type="ECO:0000256" key="2">
    <source>
        <dbReference type="ARBA" id="ARBA00022473"/>
    </source>
</evidence>
<dbReference type="PANTHER" id="PTHR11304:SF18">
    <property type="entry name" value="EPHRIN-B2"/>
    <property type="match status" value="1"/>
</dbReference>
<dbReference type="GO" id="GO:0048013">
    <property type="term" value="P:ephrin receptor signaling pathway"/>
    <property type="evidence" value="ECO:0007669"/>
    <property type="project" value="InterPro"/>
</dbReference>
<evidence type="ECO:0000313" key="23">
    <source>
        <dbReference type="Proteomes" id="UP000189704"/>
    </source>
</evidence>
<keyword evidence="23" id="KW-1185">Reference proteome</keyword>
<keyword evidence="2" id="KW-0217">Developmental protein</keyword>
<reference evidence="24" key="1">
    <citation type="submission" date="2025-08" db="UniProtKB">
        <authorList>
            <consortium name="RefSeq"/>
        </authorList>
    </citation>
    <scope>IDENTIFICATION</scope>
</reference>
<keyword evidence="10 21" id="KW-1133">Transmembrane helix</keyword>
<dbReference type="KEGG" id="csyr:103265838"/>
<dbReference type="PANTHER" id="PTHR11304">
    <property type="entry name" value="EPHRIN"/>
    <property type="match status" value="1"/>
</dbReference>
<dbReference type="Pfam" id="PF00812">
    <property type="entry name" value="Ephrin"/>
    <property type="match status" value="1"/>
</dbReference>
<dbReference type="OrthoDB" id="6250301at2759"/>
<sequence>MADLSLGTASAEAQGPAPWPPSSGPWVGVGAFGADVPLSVGTAGESRACWGVTFSLGRQSWQISNQHAPCSPGIPPRKGHARRRDESAWTPAWCRQALATRLVSQSSRAQPPPPRSRRAWTAVFARRVAFKATEKTGCAHWKFDGYSKQQCLVAEFCVNRTPRLHPTLSLVSELVCGETCSDVKVQKGAEDSEMTAMTVSGLVQKGRWPGSGCSHLWMHGISTHKRNPAFGIPCGKFLPGQGLVLYPQIGDKLDIICPKVDSKTVGQYEYYKVYMVDKDQADRCTIKKENTPLLNCARPDQDVKFTIKFQEFSPNLWGLEFQKNKDYYIISTSNGSLEGLDNQEGGVCQTRAMKILMKVGQDASSAGSTRNNDPTRRPDLEAGTNGRSSTTSPFVKPNPGSSTDGNSAGHSGSNILGSEVALFAGIASGCIIFLVIIITLVVLLLKYRRRQRKHSPQHTTTLSLSTLATPKRSGNNNGSEPSDIIIPLRTADSVFCPHYEKVSGDYGHPVYIVQEMPPQSPANIYYKV</sequence>
<evidence type="ECO:0000256" key="13">
    <source>
        <dbReference type="ARBA" id="ARBA00023180"/>
    </source>
</evidence>